<proteinExistence type="inferred from homology"/>
<comment type="caution">
    <text evidence="13">The sequence shown here is derived from an EMBL/GenBank/DDBJ whole genome shotgun (WGS) entry which is preliminary data.</text>
</comment>
<feature type="transmembrane region" description="Helical" evidence="12">
    <location>
        <begin position="12"/>
        <end position="36"/>
    </location>
</feature>
<keyword evidence="4 12" id="KW-0812">Transmembrane</keyword>
<evidence type="ECO:0000256" key="1">
    <source>
        <dbReference type="ARBA" id="ARBA00004141"/>
    </source>
</evidence>
<evidence type="ECO:0000256" key="9">
    <source>
        <dbReference type="ARBA" id="ARBA00023157"/>
    </source>
</evidence>
<feature type="transmembrane region" description="Helical" evidence="12">
    <location>
        <begin position="75"/>
        <end position="97"/>
    </location>
</feature>
<feature type="transmembrane region" description="Helical" evidence="12">
    <location>
        <begin position="117"/>
        <end position="140"/>
    </location>
</feature>
<dbReference type="Pfam" id="PF02600">
    <property type="entry name" value="DsbB"/>
    <property type="match status" value="1"/>
</dbReference>
<dbReference type="GO" id="GO:0015035">
    <property type="term" value="F:protein-disulfide reductase activity"/>
    <property type="evidence" value="ECO:0007669"/>
    <property type="project" value="InterPro"/>
</dbReference>
<name>A0A0F9UMH8_9ZZZZ</name>
<keyword evidence="3" id="KW-0813">Transport</keyword>
<dbReference type="PANTHER" id="PTHR43469:SF1">
    <property type="entry name" value="SPBETA PROPHAGE-DERIVED DISULFIDE BOND FORMATION PROTEIN B"/>
    <property type="match status" value="1"/>
</dbReference>
<evidence type="ECO:0000256" key="6">
    <source>
        <dbReference type="ARBA" id="ARBA00022989"/>
    </source>
</evidence>
<dbReference type="InterPro" id="IPR003752">
    <property type="entry name" value="DiS_bond_form_DsbB/BdbC"/>
</dbReference>
<organism evidence="13">
    <name type="scientific">marine sediment metagenome</name>
    <dbReference type="NCBI Taxonomy" id="412755"/>
    <lineage>
        <taxon>unclassified sequences</taxon>
        <taxon>metagenomes</taxon>
        <taxon>ecological metagenomes</taxon>
    </lineage>
</organism>
<dbReference type="PIRSF" id="PIRSF036659">
    <property type="entry name" value="BdbC"/>
    <property type="match status" value="1"/>
</dbReference>
<evidence type="ECO:0000256" key="11">
    <source>
        <dbReference type="ARBA" id="ARBA00023284"/>
    </source>
</evidence>
<dbReference type="PANTHER" id="PTHR43469">
    <property type="entry name" value="DISULFIDE FORMATION PROTEIN-RELATED"/>
    <property type="match status" value="1"/>
</dbReference>
<keyword evidence="7" id="KW-0560">Oxidoreductase</keyword>
<evidence type="ECO:0000256" key="5">
    <source>
        <dbReference type="ARBA" id="ARBA00022982"/>
    </source>
</evidence>
<evidence type="ECO:0000256" key="2">
    <source>
        <dbReference type="ARBA" id="ARBA00007602"/>
    </source>
</evidence>
<evidence type="ECO:0000256" key="12">
    <source>
        <dbReference type="SAM" id="Phobius"/>
    </source>
</evidence>
<dbReference type="SUPFAM" id="SSF158442">
    <property type="entry name" value="DsbB-like"/>
    <property type="match status" value="1"/>
</dbReference>
<feature type="transmembrane region" description="Helical" evidence="12">
    <location>
        <begin position="48"/>
        <end position="68"/>
    </location>
</feature>
<evidence type="ECO:0000256" key="8">
    <source>
        <dbReference type="ARBA" id="ARBA00023136"/>
    </source>
</evidence>
<evidence type="ECO:0000256" key="7">
    <source>
        <dbReference type="ARBA" id="ARBA00023002"/>
    </source>
</evidence>
<comment type="similarity">
    <text evidence="2">Belongs to the DsbB family. BdbC subfamily.</text>
</comment>
<dbReference type="GO" id="GO:0006457">
    <property type="term" value="P:protein folding"/>
    <property type="evidence" value="ECO:0007669"/>
    <property type="project" value="InterPro"/>
</dbReference>
<keyword evidence="5" id="KW-0249">Electron transport</keyword>
<evidence type="ECO:0000256" key="4">
    <source>
        <dbReference type="ARBA" id="ARBA00022692"/>
    </source>
</evidence>
<protein>
    <recommendedName>
        <fullName evidence="14">Disulfide bond formation protein DsbB</fullName>
    </recommendedName>
</protein>
<evidence type="ECO:0000313" key="13">
    <source>
        <dbReference type="EMBL" id="KKN62451.1"/>
    </source>
</evidence>
<gene>
    <name evidence="13" type="ORF">LCGC14_0511770</name>
</gene>
<dbReference type="InterPro" id="IPR023380">
    <property type="entry name" value="DsbB-like_sf"/>
</dbReference>
<keyword evidence="8 12" id="KW-0472">Membrane</keyword>
<accession>A0A0F9UMH8</accession>
<evidence type="ECO:0000256" key="3">
    <source>
        <dbReference type="ARBA" id="ARBA00022448"/>
    </source>
</evidence>
<evidence type="ECO:0008006" key="14">
    <source>
        <dbReference type="Google" id="ProtNLM"/>
    </source>
</evidence>
<dbReference type="EMBL" id="LAZR01000624">
    <property type="protein sequence ID" value="KKN62451.1"/>
    <property type="molecule type" value="Genomic_DNA"/>
</dbReference>
<keyword evidence="6 12" id="KW-1133">Transmembrane helix</keyword>
<keyword evidence="10" id="KW-0143">Chaperone</keyword>
<comment type="subcellular location">
    <subcellularLocation>
        <location evidence="1">Membrane</location>
        <topology evidence="1">Multi-pass membrane protein</topology>
    </subcellularLocation>
</comment>
<dbReference type="GO" id="GO:0016020">
    <property type="term" value="C:membrane"/>
    <property type="evidence" value="ECO:0007669"/>
    <property type="project" value="UniProtKB-SubCell"/>
</dbReference>
<sequence>MTAGPDATPRAASPVAFLFAAWFVALSASLAVLFIGEVLGQTPCNLCWFQRAFMFPLAVILGVAAWRADLSIWRYAAPLAVLGGAVALYHSLLYAGIVPAPIVPCTASGPSCTDDAMLILGLPIPLLSLLTFGAILALLIQLRRISI</sequence>
<keyword evidence="11" id="KW-0676">Redox-active center</keyword>
<reference evidence="13" key="1">
    <citation type="journal article" date="2015" name="Nature">
        <title>Complex archaea that bridge the gap between prokaryotes and eukaryotes.</title>
        <authorList>
            <person name="Spang A."/>
            <person name="Saw J.H."/>
            <person name="Jorgensen S.L."/>
            <person name="Zaremba-Niedzwiedzka K."/>
            <person name="Martijn J."/>
            <person name="Lind A.E."/>
            <person name="van Eijk R."/>
            <person name="Schleper C."/>
            <person name="Guy L."/>
            <person name="Ettema T.J."/>
        </authorList>
    </citation>
    <scope>NUCLEOTIDE SEQUENCE</scope>
</reference>
<dbReference type="Gene3D" id="1.20.1550.10">
    <property type="entry name" value="DsbB-like"/>
    <property type="match status" value="1"/>
</dbReference>
<keyword evidence="9" id="KW-1015">Disulfide bond</keyword>
<dbReference type="AlphaFoldDB" id="A0A0F9UMH8"/>
<dbReference type="InterPro" id="IPR012187">
    <property type="entry name" value="Disulphide_bond_form_BdbC"/>
</dbReference>
<evidence type="ECO:0000256" key="10">
    <source>
        <dbReference type="ARBA" id="ARBA00023186"/>
    </source>
</evidence>